<reference evidence="2" key="1">
    <citation type="submission" date="2022-07" db="EMBL/GenBank/DDBJ databases">
        <title>Genome Sequence of Leucocoprinus birnbaumii.</title>
        <authorList>
            <person name="Buettner E."/>
        </authorList>
    </citation>
    <scope>NUCLEOTIDE SEQUENCE</scope>
    <source>
        <strain evidence="2">VT141</strain>
    </source>
</reference>
<dbReference type="AlphaFoldDB" id="A0AAD5VPT8"/>
<name>A0AAD5VPT8_9AGAR</name>
<feature type="compositionally biased region" description="Acidic residues" evidence="1">
    <location>
        <begin position="201"/>
        <end position="220"/>
    </location>
</feature>
<feature type="compositionally biased region" description="Basic and acidic residues" evidence="1">
    <location>
        <begin position="15"/>
        <end position="25"/>
    </location>
</feature>
<feature type="region of interest" description="Disordered" evidence="1">
    <location>
        <begin position="1"/>
        <end position="153"/>
    </location>
</feature>
<feature type="compositionally biased region" description="Polar residues" evidence="1">
    <location>
        <begin position="54"/>
        <end position="67"/>
    </location>
</feature>
<accession>A0AAD5VPT8</accession>
<feature type="region of interest" description="Disordered" evidence="1">
    <location>
        <begin position="195"/>
        <end position="220"/>
    </location>
</feature>
<comment type="caution">
    <text evidence="2">The sequence shown here is derived from an EMBL/GenBank/DDBJ whole genome shotgun (WGS) entry which is preliminary data.</text>
</comment>
<feature type="compositionally biased region" description="Polar residues" evidence="1">
    <location>
        <begin position="101"/>
        <end position="115"/>
    </location>
</feature>
<evidence type="ECO:0000313" key="3">
    <source>
        <dbReference type="Proteomes" id="UP001213000"/>
    </source>
</evidence>
<dbReference type="EMBL" id="JANIEX010000502">
    <property type="protein sequence ID" value="KAJ3566239.1"/>
    <property type="molecule type" value="Genomic_DNA"/>
</dbReference>
<dbReference type="Proteomes" id="UP001213000">
    <property type="component" value="Unassembled WGS sequence"/>
</dbReference>
<keyword evidence="3" id="KW-1185">Reference proteome</keyword>
<organism evidence="2 3">
    <name type="scientific">Leucocoprinus birnbaumii</name>
    <dbReference type="NCBI Taxonomy" id="56174"/>
    <lineage>
        <taxon>Eukaryota</taxon>
        <taxon>Fungi</taxon>
        <taxon>Dikarya</taxon>
        <taxon>Basidiomycota</taxon>
        <taxon>Agaricomycotina</taxon>
        <taxon>Agaricomycetes</taxon>
        <taxon>Agaricomycetidae</taxon>
        <taxon>Agaricales</taxon>
        <taxon>Agaricineae</taxon>
        <taxon>Agaricaceae</taxon>
        <taxon>Leucocoprinus</taxon>
    </lineage>
</organism>
<gene>
    <name evidence="2" type="ORF">NP233_g7120</name>
</gene>
<evidence type="ECO:0000256" key="1">
    <source>
        <dbReference type="SAM" id="MobiDB-lite"/>
    </source>
</evidence>
<sequence>MPRAPRTKQNTTREAVQDDVLHHPLEGSSQSPVKSSLAPASHSTRPLNHEVKSLPTTQNTKSTSAPYPQSPPYEPRLTPDSEPEDPTPSPPRQGPQRHQENVSFFQGHQSGSGVTYASHRCIHSHERSGSPVRAGDLPGRPATGEHSGRSYQQARGDVVDSYDGYDNFMASFGLKPWESDDMLMAENIIDTFAEYDRDAYADDDEDEDDSDDSEGSEERD</sequence>
<evidence type="ECO:0000313" key="2">
    <source>
        <dbReference type="EMBL" id="KAJ3566239.1"/>
    </source>
</evidence>
<proteinExistence type="predicted"/>
<protein>
    <submittedName>
        <fullName evidence="2">Uncharacterized protein</fullName>
    </submittedName>
</protein>